<name>A0A2N5PHT4_MEDGN</name>
<evidence type="ECO:0000313" key="2">
    <source>
        <dbReference type="EMBL" id="PLT74653.1"/>
    </source>
</evidence>
<proteinExistence type="predicted"/>
<reference evidence="2 3" key="1">
    <citation type="journal article" date="2017" name="Genome Med.">
        <title>A novel Ruminococcus gnavus clade enriched in inflammatory bowel disease patients.</title>
        <authorList>
            <person name="Hall A.B."/>
            <person name="Yassour M."/>
            <person name="Sauk J."/>
            <person name="Garner A."/>
            <person name="Jiang X."/>
            <person name="Arthur T."/>
            <person name="Lagoudas G.K."/>
            <person name="Vatanen T."/>
            <person name="Fornelos N."/>
            <person name="Wilson R."/>
            <person name="Bertha M."/>
            <person name="Cohen M."/>
            <person name="Garber J."/>
            <person name="Khalili H."/>
            <person name="Gevers D."/>
            <person name="Ananthakrishnan A.N."/>
            <person name="Kugathasan S."/>
            <person name="Lander E.S."/>
            <person name="Blainey P."/>
            <person name="Vlamakis H."/>
            <person name="Xavier R.J."/>
            <person name="Huttenhower C."/>
        </authorList>
    </citation>
    <scope>NUCLEOTIDE SEQUENCE [LARGE SCALE GENOMIC DNA]</scope>
    <source>
        <strain evidence="2 3">RJX1125</strain>
    </source>
</reference>
<dbReference type="SUPFAM" id="SSF110849">
    <property type="entry name" value="ParB/Sulfiredoxin"/>
    <property type="match status" value="1"/>
</dbReference>
<dbReference type="PANTHER" id="PTHR33375:SF1">
    <property type="entry name" value="CHROMOSOME-PARTITIONING PROTEIN PARB-RELATED"/>
    <property type="match status" value="1"/>
</dbReference>
<sequence length="321" mass="36304">MKANAPKRKVFQDAVDLISPETVNVVDNGQTMIPVEKIVPFHNHPFRLYEGKRLDDMVESIKEHGILIPVIVQKIEDGYEMLSGHNRWNAAKIAGITEIPTIIKDNLTEREAYVYVIETNMLQRSFDDLLPSEKAAVLAERYEKVMCQGRRNDILEEIAMLNGMDAPETCGHDVHKSKSRDSIGEDYGMTGRNITRYMRLNQTTDQIKEMVDDGTMAMVTAVELSYLSEEEQKHVCTVMEEHGGKIKNAQAVELHNAAGSLTEDKVKNILAREVKEKPVSDAKMFAQIKKKYFKGKSTDEIMGVLEQALSTWFAREGEVNV</sequence>
<protein>
    <submittedName>
        <fullName evidence="2">Chromosome partitioning protein ParB</fullName>
    </submittedName>
</protein>
<accession>A0A2N5PHT4</accession>
<dbReference type="AlphaFoldDB" id="A0A2N5PHT4"/>
<dbReference type="Gene3D" id="3.90.1530.30">
    <property type="match status" value="1"/>
</dbReference>
<dbReference type="InterPro" id="IPR003115">
    <property type="entry name" value="ParB_N"/>
</dbReference>
<organism evidence="2 3">
    <name type="scientific">Mediterraneibacter gnavus</name>
    <name type="common">Ruminococcus gnavus</name>
    <dbReference type="NCBI Taxonomy" id="33038"/>
    <lineage>
        <taxon>Bacteria</taxon>
        <taxon>Bacillati</taxon>
        <taxon>Bacillota</taxon>
        <taxon>Clostridia</taxon>
        <taxon>Lachnospirales</taxon>
        <taxon>Lachnospiraceae</taxon>
        <taxon>Mediterraneibacter</taxon>
    </lineage>
</organism>
<dbReference type="EMBL" id="NIHT01000013">
    <property type="protein sequence ID" value="PLT74653.1"/>
    <property type="molecule type" value="Genomic_DNA"/>
</dbReference>
<dbReference type="PANTHER" id="PTHR33375">
    <property type="entry name" value="CHROMOSOME-PARTITIONING PROTEIN PARB-RELATED"/>
    <property type="match status" value="1"/>
</dbReference>
<gene>
    <name evidence="2" type="ORF">CDL23_09510</name>
</gene>
<dbReference type="GO" id="GO:0007059">
    <property type="term" value="P:chromosome segregation"/>
    <property type="evidence" value="ECO:0007669"/>
    <property type="project" value="TreeGrafter"/>
</dbReference>
<dbReference type="CDD" id="cd16408">
    <property type="entry name" value="ParB_N_like"/>
    <property type="match status" value="1"/>
</dbReference>
<dbReference type="InterPro" id="IPR036086">
    <property type="entry name" value="ParB/Sulfiredoxin_sf"/>
</dbReference>
<dbReference type="SMART" id="SM00470">
    <property type="entry name" value="ParB"/>
    <property type="match status" value="1"/>
</dbReference>
<dbReference type="Pfam" id="PF02195">
    <property type="entry name" value="ParB_N"/>
    <property type="match status" value="1"/>
</dbReference>
<evidence type="ECO:0000259" key="1">
    <source>
        <dbReference type="SMART" id="SM00470"/>
    </source>
</evidence>
<dbReference type="Gene3D" id="1.10.10.2830">
    <property type="match status" value="1"/>
</dbReference>
<feature type="domain" description="ParB-like N-terminal" evidence="1">
    <location>
        <begin position="31"/>
        <end position="120"/>
    </location>
</feature>
<dbReference type="GO" id="GO:0005694">
    <property type="term" value="C:chromosome"/>
    <property type="evidence" value="ECO:0007669"/>
    <property type="project" value="TreeGrafter"/>
</dbReference>
<dbReference type="SUPFAM" id="SSF109709">
    <property type="entry name" value="KorB DNA-binding domain-like"/>
    <property type="match status" value="1"/>
</dbReference>
<comment type="caution">
    <text evidence="2">The sequence shown here is derived from an EMBL/GenBank/DDBJ whole genome shotgun (WGS) entry which is preliminary data.</text>
</comment>
<dbReference type="Proteomes" id="UP000235093">
    <property type="component" value="Unassembled WGS sequence"/>
</dbReference>
<evidence type="ECO:0000313" key="3">
    <source>
        <dbReference type="Proteomes" id="UP000235093"/>
    </source>
</evidence>
<dbReference type="RefSeq" id="WP_101884055.1">
    <property type="nucleotide sequence ID" value="NZ_JAPRAW010000006.1"/>
</dbReference>
<dbReference type="InterPro" id="IPR050336">
    <property type="entry name" value="Chromosome_partition/occlusion"/>
</dbReference>